<evidence type="ECO:0000313" key="1">
    <source>
        <dbReference type="EMBL" id="CCA15460.1"/>
    </source>
</evidence>
<proteinExistence type="predicted"/>
<accession>F0W323</accession>
<sequence length="57" mass="6586">MGGVGPVQGLDEAENSWEPARILLEDKPLLLARWQEREMMCVTYLQTRDTVSKRPNR</sequence>
<organism evidence="1">
    <name type="scientific">Albugo laibachii Nc14</name>
    <dbReference type="NCBI Taxonomy" id="890382"/>
    <lineage>
        <taxon>Eukaryota</taxon>
        <taxon>Sar</taxon>
        <taxon>Stramenopiles</taxon>
        <taxon>Oomycota</taxon>
        <taxon>Peronosporomycetes</taxon>
        <taxon>Albuginales</taxon>
        <taxon>Albuginaceae</taxon>
        <taxon>Albugo</taxon>
    </lineage>
</organism>
<name>F0W323_9STRA</name>
<dbReference type="EMBL" id="FR824056">
    <property type="protein sequence ID" value="CCA15460.1"/>
    <property type="molecule type" value="Genomic_DNA"/>
</dbReference>
<reference evidence="1" key="1">
    <citation type="journal article" date="2011" name="PLoS Biol.">
        <title>Gene gain and loss during evolution of obligate parasitism in the white rust pathogen of Arabidopsis thaliana.</title>
        <authorList>
            <person name="Kemen E."/>
            <person name="Gardiner A."/>
            <person name="Schultz-Larsen T."/>
            <person name="Kemen A.C."/>
            <person name="Balmuth A.L."/>
            <person name="Robert-Seilaniantz A."/>
            <person name="Bailey K."/>
            <person name="Holub E."/>
            <person name="Studholme D.J."/>
            <person name="Maclean D."/>
            <person name="Jones J.D."/>
        </authorList>
    </citation>
    <scope>NUCLEOTIDE SEQUENCE</scope>
</reference>
<dbReference type="AlphaFoldDB" id="F0W323"/>
<reference evidence="1" key="2">
    <citation type="submission" date="2011-02" db="EMBL/GenBank/DDBJ databases">
        <authorList>
            <person name="MacLean D."/>
        </authorList>
    </citation>
    <scope>NUCLEOTIDE SEQUENCE</scope>
</reference>
<protein>
    <submittedName>
        <fullName evidence="1">AlNc14C11G1401 protein</fullName>
    </submittedName>
</protein>
<gene>
    <name evidence="1" type="primary">AlNc14C11G1401</name>
    <name evidence="1" type="ORF">ALNC14_016030</name>
</gene>
<dbReference type="HOGENOM" id="CLU_3000382_0_0_1"/>